<dbReference type="AlphaFoldDB" id="A0A4Y2NBR5"/>
<comment type="caution">
    <text evidence="2">The sequence shown here is derived from an EMBL/GenBank/DDBJ whole genome shotgun (WGS) entry which is preliminary data.</text>
</comment>
<feature type="region of interest" description="Disordered" evidence="1">
    <location>
        <begin position="140"/>
        <end position="166"/>
    </location>
</feature>
<organism evidence="2 3">
    <name type="scientific">Araneus ventricosus</name>
    <name type="common">Orbweaver spider</name>
    <name type="synonym">Epeira ventricosa</name>
    <dbReference type="NCBI Taxonomy" id="182803"/>
    <lineage>
        <taxon>Eukaryota</taxon>
        <taxon>Metazoa</taxon>
        <taxon>Ecdysozoa</taxon>
        <taxon>Arthropoda</taxon>
        <taxon>Chelicerata</taxon>
        <taxon>Arachnida</taxon>
        <taxon>Araneae</taxon>
        <taxon>Araneomorphae</taxon>
        <taxon>Entelegynae</taxon>
        <taxon>Araneoidea</taxon>
        <taxon>Araneidae</taxon>
        <taxon>Araneus</taxon>
    </lineage>
</organism>
<feature type="compositionally biased region" description="Basic and acidic residues" evidence="1">
    <location>
        <begin position="153"/>
        <end position="166"/>
    </location>
</feature>
<accession>A0A4Y2NBR5</accession>
<dbReference type="Proteomes" id="UP000499080">
    <property type="component" value="Unassembled WGS sequence"/>
</dbReference>
<protein>
    <submittedName>
        <fullName evidence="2">Uncharacterized protein</fullName>
    </submittedName>
</protein>
<evidence type="ECO:0000313" key="3">
    <source>
        <dbReference type="Proteomes" id="UP000499080"/>
    </source>
</evidence>
<name>A0A4Y2NBR5_ARAVE</name>
<evidence type="ECO:0000256" key="1">
    <source>
        <dbReference type="SAM" id="MobiDB-lite"/>
    </source>
</evidence>
<keyword evidence="3" id="KW-1185">Reference proteome</keyword>
<reference evidence="2 3" key="1">
    <citation type="journal article" date="2019" name="Sci. Rep.">
        <title>Orb-weaving spider Araneus ventricosus genome elucidates the spidroin gene catalogue.</title>
        <authorList>
            <person name="Kono N."/>
            <person name="Nakamura H."/>
            <person name="Ohtoshi R."/>
            <person name="Moran D.A.P."/>
            <person name="Shinohara A."/>
            <person name="Yoshida Y."/>
            <person name="Fujiwara M."/>
            <person name="Mori M."/>
            <person name="Tomita M."/>
            <person name="Arakawa K."/>
        </authorList>
    </citation>
    <scope>NUCLEOTIDE SEQUENCE [LARGE SCALE GENOMIC DNA]</scope>
</reference>
<proteinExistence type="predicted"/>
<gene>
    <name evidence="2" type="ORF">AVEN_77325_1</name>
</gene>
<dbReference type="EMBL" id="BGPR01008829">
    <property type="protein sequence ID" value="GBN36383.1"/>
    <property type="molecule type" value="Genomic_DNA"/>
</dbReference>
<sequence length="166" mass="19120">MEFNDMRLAQQKLLLLVNFRPGTKFNWWTLKYQICDKTSLPFCSKRRPWPFISPSLSLFVKPCSNGVWLGQTSSLLRFALVDYGRGIRTDVPFLLRVALQMPQQRSSGTVRSFDVRAIYRHNAGNTDALTSPRATLILPLPTTGNNANRGRNLWKDRPLERSLRRP</sequence>
<evidence type="ECO:0000313" key="2">
    <source>
        <dbReference type="EMBL" id="GBN36383.1"/>
    </source>
</evidence>